<feature type="transmembrane region" description="Helical" evidence="6">
    <location>
        <begin position="88"/>
        <end position="107"/>
    </location>
</feature>
<dbReference type="Pfam" id="PF01943">
    <property type="entry name" value="Polysacc_synt"/>
    <property type="match status" value="1"/>
</dbReference>
<feature type="transmembrane region" description="Helical" evidence="6">
    <location>
        <begin position="299"/>
        <end position="316"/>
    </location>
</feature>
<proteinExistence type="predicted"/>
<reference evidence="7 8" key="1">
    <citation type="submission" date="2019-03" db="EMBL/GenBank/DDBJ databases">
        <title>Complete genome sequence of Citrobacter sp. SNU WT2 isolated from diseased rainbow trout.</title>
        <authorList>
            <person name="Oh W.T."/>
            <person name="Park S.C."/>
        </authorList>
    </citation>
    <scope>NUCLEOTIDE SEQUENCE [LARGE SCALE GENOMIC DNA]</scope>
    <source>
        <strain evidence="7 8">SNU WT2</strain>
    </source>
</reference>
<keyword evidence="4 6" id="KW-1133">Transmembrane helix</keyword>
<feature type="transmembrane region" description="Helical" evidence="6">
    <location>
        <begin position="336"/>
        <end position="354"/>
    </location>
</feature>
<evidence type="ECO:0000256" key="4">
    <source>
        <dbReference type="ARBA" id="ARBA00022989"/>
    </source>
</evidence>
<feature type="transmembrane region" description="Helical" evidence="6">
    <location>
        <begin position="219"/>
        <end position="240"/>
    </location>
</feature>
<name>A0ABX5T2M9_9ENTR</name>
<dbReference type="RefSeq" id="WP_135321402.1">
    <property type="nucleotide sequence ID" value="NZ_CP038469.1"/>
</dbReference>
<dbReference type="EMBL" id="CP038469">
    <property type="protein sequence ID" value="QBX79310.1"/>
    <property type="molecule type" value="Genomic_DNA"/>
</dbReference>
<sequence>MKRLLRVTALSGLLTLLKMVMGFVIAKVIATYTGPTGMAMLGQVQSMINSFNGIVNAPVSAGVVRFTAENHSSGYERCSPWWRASLQWTIIICTILIPIGILLSNSLSQWLFQRTDYKWVINLTMLCLPLVALGTLFTSVINGIENYRRYVSLSMISIVISSIVMILMIIYFGIEGALVAAVLQSSLIGIVMLIANIKQPWFALRYWWGGTSHKVRMDIAGYILMAITTAITTPLALILVRNIIISYVGWEQAGQWQAVWKISEVYLSIITIALSTYYLPRLSKLVSVDAILRDVNKTAALVIPIAMTLAVIIYFFRDLIIMILFTKEFNSSRELFLIQLLGDVIKVGSWLYAYPMLSRGATRWYISTEIIFSISFVILSLIFVSKFGVHGANLAYLVNYTAYFLFIVVNFKRIIR</sequence>
<evidence type="ECO:0000256" key="3">
    <source>
        <dbReference type="ARBA" id="ARBA00022692"/>
    </source>
</evidence>
<protein>
    <submittedName>
        <fullName evidence="7">O-antigen translocase</fullName>
    </submittedName>
</protein>
<dbReference type="PANTHER" id="PTHR30250:SF30">
    <property type="entry name" value="LIPID III FLIPPASE"/>
    <property type="match status" value="1"/>
</dbReference>
<dbReference type="InterPro" id="IPR050833">
    <property type="entry name" value="Poly_Biosynth_Transport"/>
</dbReference>
<feature type="transmembrane region" description="Helical" evidence="6">
    <location>
        <begin position="150"/>
        <end position="172"/>
    </location>
</feature>
<evidence type="ECO:0000313" key="7">
    <source>
        <dbReference type="EMBL" id="QBX79310.1"/>
    </source>
</evidence>
<dbReference type="PANTHER" id="PTHR30250">
    <property type="entry name" value="PST FAMILY PREDICTED COLANIC ACID TRANSPORTER"/>
    <property type="match status" value="1"/>
</dbReference>
<evidence type="ECO:0000256" key="2">
    <source>
        <dbReference type="ARBA" id="ARBA00022475"/>
    </source>
</evidence>
<dbReference type="Proteomes" id="UP000296284">
    <property type="component" value="Chromosome"/>
</dbReference>
<feature type="transmembrane region" description="Helical" evidence="6">
    <location>
        <begin position="394"/>
        <end position="411"/>
    </location>
</feature>
<keyword evidence="3 6" id="KW-0812">Transmembrane</keyword>
<comment type="subcellular location">
    <subcellularLocation>
        <location evidence="1">Cell membrane</location>
        <topology evidence="1">Multi-pass membrane protein</topology>
    </subcellularLocation>
</comment>
<gene>
    <name evidence="7" type="ORF">E4Z61_02575</name>
</gene>
<accession>A0ABX5T2M9</accession>
<feature type="transmembrane region" description="Helical" evidence="6">
    <location>
        <begin position="260"/>
        <end position="279"/>
    </location>
</feature>
<evidence type="ECO:0000256" key="5">
    <source>
        <dbReference type="ARBA" id="ARBA00023136"/>
    </source>
</evidence>
<keyword evidence="5 6" id="KW-0472">Membrane</keyword>
<feature type="transmembrane region" description="Helical" evidence="6">
    <location>
        <begin position="366"/>
        <end position="388"/>
    </location>
</feature>
<feature type="transmembrane region" description="Helical" evidence="6">
    <location>
        <begin position="178"/>
        <end position="198"/>
    </location>
</feature>
<evidence type="ECO:0000256" key="6">
    <source>
        <dbReference type="SAM" id="Phobius"/>
    </source>
</evidence>
<keyword evidence="8" id="KW-1185">Reference proteome</keyword>
<feature type="transmembrane region" description="Helical" evidence="6">
    <location>
        <begin position="50"/>
        <end position="68"/>
    </location>
</feature>
<evidence type="ECO:0000313" key="8">
    <source>
        <dbReference type="Proteomes" id="UP000296284"/>
    </source>
</evidence>
<organism evidence="7 8">
    <name type="scientific">Citrobacter tructae</name>
    <dbReference type="NCBI Taxonomy" id="2562449"/>
    <lineage>
        <taxon>Bacteria</taxon>
        <taxon>Pseudomonadati</taxon>
        <taxon>Pseudomonadota</taxon>
        <taxon>Gammaproteobacteria</taxon>
        <taxon>Enterobacterales</taxon>
        <taxon>Enterobacteriaceae</taxon>
        <taxon>Citrobacter</taxon>
    </lineage>
</organism>
<dbReference type="InterPro" id="IPR044550">
    <property type="entry name" value="WzxE"/>
</dbReference>
<keyword evidence="2" id="KW-1003">Cell membrane</keyword>
<feature type="transmembrane region" description="Helical" evidence="6">
    <location>
        <begin position="119"/>
        <end position="138"/>
    </location>
</feature>
<dbReference type="CDD" id="cd13125">
    <property type="entry name" value="MATE_like_10"/>
    <property type="match status" value="1"/>
</dbReference>
<evidence type="ECO:0000256" key="1">
    <source>
        <dbReference type="ARBA" id="ARBA00004651"/>
    </source>
</evidence>
<dbReference type="InterPro" id="IPR002797">
    <property type="entry name" value="Polysacc_synth"/>
</dbReference>